<reference evidence="3" key="1">
    <citation type="submission" date="2017-02" db="UniProtKB">
        <authorList>
            <consortium name="WormBaseParasite"/>
        </authorList>
    </citation>
    <scope>IDENTIFICATION</scope>
</reference>
<proteinExistence type="predicted"/>
<evidence type="ECO:0000259" key="1">
    <source>
        <dbReference type="Pfam" id="PF13847"/>
    </source>
</evidence>
<feature type="domain" description="Methyltransferase" evidence="1">
    <location>
        <begin position="45"/>
        <end position="145"/>
    </location>
</feature>
<protein>
    <submittedName>
        <fullName evidence="3">Methyltranfer_dom domain-containing protein</fullName>
    </submittedName>
</protein>
<dbReference type="InterPro" id="IPR029063">
    <property type="entry name" value="SAM-dependent_MTases_sf"/>
</dbReference>
<dbReference type="InterPro" id="IPR025714">
    <property type="entry name" value="Methyltranfer_dom"/>
</dbReference>
<dbReference type="PANTHER" id="PTHR45581">
    <property type="entry name" value="PROTEIN CBG10435"/>
    <property type="match status" value="1"/>
</dbReference>
<accession>A0A0N5ACW4</accession>
<dbReference type="CDD" id="cd02440">
    <property type="entry name" value="AdoMet_MTases"/>
    <property type="match status" value="1"/>
</dbReference>
<dbReference type="Gene3D" id="3.40.50.150">
    <property type="entry name" value="Vaccinia Virus protein VP39"/>
    <property type="match status" value="1"/>
</dbReference>
<dbReference type="PANTHER" id="PTHR45581:SF3">
    <property type="entry name" value="METHYLTRANSFERASE DOMAIN-CONTAINING PROTEIN"/>
    <property type="match status" value="1"/>
</dbReference>
<dbReference type="AlphaFoldDB" id="A0A0N5ACW4"/>
<dbReference type="WBParaSite" id="SMUV_0000199401-mRNA-1">
    <property type="protein sequence ID" value="SMUV_0000199401-mRNA-1"/>
    <property type="gene ID" value="SMUV_0000199401"/>
</dbReference>
<organism evidence="2 3">
    <name type="scientific">Syphacia muris</name>
    <dbReference type="NCBI Taxonomy" id="451379"/>
    <lineage>
        <taxon>Eukaryota</taxon>
        <taxon>Metazoa</taxon>
        <taxon>Ecdysozoa</taxon>
        <taxon>Nematoda</taxon>
        <taxon>Chromadorea</taxon>
        <taxon>Rhabditida</taxon>
        <taxon>Spirurina</taxon>
        <taxon>Oxyuridomorpha</taxon>
        <taxon>Oxyuroidea</taxon>
        <taxon>Oxyuridae</taxon>
        <taxon>Syphacia</taxon>
    </lineage>
</organism>
<evidence type="ECO:0000313" key="2">
    <source>
        <dbReference type="Proteomes" id="UP000046393"/>
    </source>
</evidence>
<dbReference type="STRING" id="451379.A0A0N5ACW4"/>
<sequence>MDWNEYNDFQKYIEKFTEGRWGTGYGEKFAAWAGVNDKIANFKEALDVGCGNGYHLETFSKAFPYMQFTGVDLSTEAIRNAKRKNLKNVDFHVMNGESMPKDWTNKFDWVMMFDCAHDQPRPDLTIKEIHRTLKVGGVFTMVDIDGTSNIYLDKMKGEALLSYMLSMFICLPCASNAPSMIIFSLFENCSLCHFKQCILTKVLDLDSYCLGSRWGRKRALELLNECNFKDVTVVDIPVQSQVLYVCRK</sequence>
<name>A0A0N5ACW4_9BILA</name>
<evidence type="ECO:0000313" key="3">
    <source>
        <dbReference type="WBParaSite" id="SMUV_0000199401-mRNA-1"/>
    </source>
</evidence>
<keyword evidence="2" id="KW-1185">Reference proteome</keyword>
<dbReference type="Pfam" id="PF13847">
    <property type="entry name" value="Methyltransf_31"/>
    <property type="match status" value="1"/>
</dbReference>
<dbReference type="SUPFAM" id="SSF53335">
    <property type="entry name" value="S-adenosyl-L-methionine-dependent methyltransferases"/>
    <property type="match status" value="1"/>
</dbReference>
<dbReference type="Proteomes" id="UP000046393">
    <property type="component" value="Unplaced"/>
</dbReference>